<evidence type="ECO:0000313" key="2">
    <source>
        <dbReference type="EMBL" id="CAI9156555.1"/>
    </source>
</evidence>
<dbReference type="Proteomes" id="UP001176941">
    <property type="component" value="Chromosome 14"/>
</dbReference>
<protein>
    <submittedName>
        <fullName evidence="2">Uncharacterized protein</fullName>
    </submittedName>
</protein>
<proteinExistence type="predicted"/>
<feature type="region of interest" description="Disordered" evidence="1">
    <location>
        <begin position="98"/>
        <end position="225"/>
    </location>
</feature>
<feature type="region of interest" description="Disordered" evidence="1">
    <location>
        <begin position="24"/>
        <end position="78"/>
    </location>
</feature>
<feature type="compositionally biased region" description="Basic and acidic residues" evidence="1">
    <location>
        <begin position="158"/>
        <end position="186"/>
    </location>
</feature>
<dbReference type="EMBL" id="OX459950">
    <property type="protein sequence ID" value="CAI9156555.1"/>
    <property type="molecule type" value="Genomic_DNA"/>
</dbReference>
<gene>
    <name evidence="2" type="ORF">MRATA1EN1_LOCUS5517</name>
</gene>
<reference evidence="2" key="1">
    <citation type="submission" date="2023-04" db="EMBL/GenBank/DDBJ databases">
        <authorList>
            <consortium name="ELIXIR-Norway"/>
        </authorList>
    </citation>
    <scope>NUCLEOTIDE SEQUENCE [LARGE SCALE GENOMIC DNA]</scope>
</reference>
<evidence type="ECO:0000313" key="3">
    <source>
        <dbReference type="Proteomes" id="UP001176941"/>
    </source>
</evidence>
<organism evidence="2 3">
    <name type="scientific">Rangifer tarandus platyrhynchus</name>
    <name type="common">Svalbard reindeer</name>
    <dbReference type="NCBI Taxonomy" id="3082113"/>
    <lineage>
        <taxon>Eukaryota</taxon>
        <taxon>Metazoa</taxon>
        <taxon>Chordata</taxon>
        <taxon>Craniata</taxon>
        <taxon>Vertebrata</taxon>
        <taxon>Euteleostomi</taxon>
        <taxon>Mammalia</taxon>
        <taxon>Eutheria</taxon>
        <taxon>Laurasiatheria</taxon>
        <taxon>Artiodactyla</taxon>
        <taxon>Ruminantia</taxon>
        <taxon>Pecora</taxon>
        <taxon>Cervidae</taxon>
        <taxon>Odocoileinae</taxon>
        <taxon>Rangifer</taxon>
    </lineage>
</organism>
<accession>A0ABN8Y4Q1</accession>
<evidence type="ECO:0000256" key="1">
    <source>
        <dbReference type="SAM" id="MobiDB-lite"/>
    </source>
</evidence>
<name>A0ABN8Y4Q1_RANTA</name>
<feature type="region of interest" description="Disordered" evidence="1">
    <location>
        <begin position="240"/>
        <end position="291"/>
    </location>
</feature>
<sequence>MRAKLNIKVNWDCDAGRSLELKGALSPLPSPKGCGQRERGTATLTKAFDPRRHPSRPGKLPEPTVTGPSVQKGLLEGAGCGGNPWIGSLRGVCREEKGDPWTPWGQGRWCPRVSAMPPEGLPGVGEGRRERGAESAEPSRLSQTNRLKSKGRPGAGGSRKDNVCLREKSKQQHPEHCGRGVAEKAAARRTGATVGGLLGARDDVGPQPGRVGPGEPAEGLHRDSSVDACRRLVHGGRWDRLNSTLRSQRSHSDRNPVSGAPRGPEFASKMLPRRESETGEEAATGELGVERRASRGLGYFSPAVTLRLCL</sequence>
<keyword evidence="3" id="KW-1185">Reference proteome</keyword>